<feature type="transmembrane region" description="Helical" evidence="6">
    <location>
        <begin position="12"/>
        <end position="30"/>
    </location>
</feature>
<keyword evidence="7" id="KW-1185">Reference proteome</keyword>
<evidence type="ECO:0000256" key="2">
    <source>
        <dbReference type="ARBA" id="ARBA00005787"/>
    </source>
</evidence>
<comment type="subcellular location">
    <subcellularLocation>
        <location evidence="1">Membrane</location>
        <topology evidence="1">Multi-pass membrane protein</topology>
    </subcellularLocation>
</comment>
<feature type="transmembrane region" description="Helical" evidence="6">
    <location>
        <begin position="89"/>
        <end position="113"/>
    </location>
</feature>
<evidence type="ECO:0000313" key="8">
    <source>
        <dbReference type="RefSeq" id="XP_031554298.1"/>
    </source>
</evidence>
<feature type="transmembrane region" description="Helical" evidence="6">
    <location>
        <begin position="125"/>
        <end position="150"/>
    </location>
</feature>
<dbReference type="KEGG" id="aten:116291281"/>
<accession>A0A6P8HH66</accession>
<dbReference type="Gene3D" id="1.20.140.150">
    <property type="match status" value="1"/>
</dbReference>
<dbReference type="RefSeq" id="XP_031554298.1">
    <property type="nucleotide sequence ID" value="XM_031698438.1"/>
</dbReference>
<gene>
    <name evidence="8" type="primary">LOC116291281</name>
</gene>
<dbReference type="PANTHER" id="PTHR31548">
    <property type="entry name" value="CLARIN"/>
    <property type="match status" value="1"/>
</dbReference>
<dbReference type="Pfam" id="PF25807">
    <property type="entry name" value="Clarin-2"/>
    <property type="match status" value="1"/>
</dbReference>
<protein>
    <submittedName>
        <fullName evidence="8">Uncharacterized protein LOC116291281</fullName>
    </submittedName>
</protein>
<sequence>MANIFKRKGCGIIAAVFSIGALVMIIMALVTEHWVYAALLRKGENTTAPGGTKDFGLFDGHVTVNFGLGQRGRDFKVKDEFEGVANDNAMWATLGFALLSIPFICIGIGMLCYNEFSKTNLTICGTLGIFIAHSIAFLLILVAVAVYGILFESQLKENVLRPDDKRHGFDSTGLASLEYSFWVLLGAAAVVLLSPFIFLLSKAHLTHYFKTSPKACEAAVADGVMLY</sequence>
<dbReference type="OrthoDB" id="10012538at2759"/>
<dbReference type="InParanoid" id="A0A6P8HH66"/>
<evidence type="ECO:0000256" key="3">
    <source>
        <dbReference type="ARBA" id="ARBA00022692"/>
    </source>
</evidence>
<organism evidence="7 8">
    <name type="scientific">Actinia tenebrosa</name>
    <name type="common">Australian red waratah sea anemone</name>
    <dbReference type="NCBI Taxonomy" id="6105"/>
    <lineage>
        <taxon>Eukaryota</taxon>
        <taxon>Metazoa</taxon>
        <taxon>Cnidaria</taxon>
        <taxon>Anthozoa</taxon>
        <taxon>Hexacorallia</taxon>
        <taxon>Actiniaria</taxon>
        <taxon>Actiniidae</taxon>
        <taxon>Actinia</taxon>
    </lineage>
</organism>
<name>A0A6P8HH66_ACTTE</name>
<dbReference type="FunCoup" id="A0A6P8HH66">
    <property type="interactions" value="50"/>
</dbReference>
<dbReference type="GeneID" id="116291281"/>
<feature type="transmembrane region" description="Helical" evidence="6">
    <location>
        <begin position="179"/>
        <end position="200"/>
    </location>
</feature>
<evidence type="ECO:0000313" key="7">
    <source>
        <dbReference type="Proteomes" id="UP000515163"/>
    </source>
</evidence>
<dbReference type="PANTHER" id="PTHR31548:SF1">
    <property type="entry name" value="LD47387P"/>
    <property type="match status" value="1"/>
</dbReference>
<evidence type="ECO:0000256" key="6">
    <source>
        <dbReference type="SAM" id="Phobius"/>
    </source>
</evidence>
<keyword evidence="5 6" id="KW-0472">Membrane</keyword>
<dbReference type="AlphaFoldDB" id="A0A6P8HH66"/>
<dbReference type="GO" id="GO:0007605">
    <property type="term" value="P:sensory perception of sound"/>
    <property type="evidence" value="ECO:0007669"/>
    <property type="project" value="UniProtKB-ARBA"/>
</dbReference>
<keyword evidence="4 6" id="KW-1133">Transmembrane helix</keyword>
<evidence type="ECO:0000256" key="5">
    <source>
        <dbReference type="ARBA" id="ARBA00023136"/>
    </source>
</evidence>
<evidence type="ECO:0000256" key="4">
    <source>
        <dbReference type="ARBA" id="ARBA00022989"/>
    </source>
</evidence>
<evidence type="ECO:0000256" key="1">
    <source>
        <dbReference type="ARBA" id="ARBA00004141"/>
    </source>
</evidence>
<dbReference type="InterPro" id="IPR026748">
    <property type="entry name" value="Clarin"/>
</dbReference>
<reference evidence="8" key="1">
    <citation type="submission" date="2025-08" db="UniProtKB">
        <authorList>
            <consortium name="RefSeq"/>
        </authorList>
    </citation>
    <scope>IDENTIFICATION</scope>
    <source>
        <tissue evidence="8">Tentacle</tissue>
    </source>
</reference>
<keyword evidence="3 6" id="KW-0812">Transmembrane</keyword>
<comment type="similarity">
    <text evidence="2">Belongs to the clarin family.</text>
</comment>
<proteinExistence type="inferred from homology"/>
<dbReference type="GO" id="GO:0016020">
    <property type="term" value="C:membrane"/>
    <property type="evidence" value="ECO:0007669"/>
    <property type="project" value="UniProtKB-SubCell"/>
</dbReference>
<dbReference type="Proteomes" id="UP000515163">
    <property type="component" value="Unplaced"/>
</dbReference>